<proteinExistence type="predicted"/>
<dbReference type="Gene3D" id="1.20.1250.20">
    <property type="entry name" value="MFS general substrate transporter like domains"/>
    <property type="match status" value="2"/>
</dbReference>
<evidence type="ECO:0000256" key="3">
    <source>
        <dbReference type="ARBA" id="ARBA00022475"/>
    </source>
</evidence>
<dbReference type="InterPro" id="IPR011701">
    <property type="entry name" value="MFS"/>
</dbReference>
<dbReference type="InterPro" id="IPR036259">
    <property type="entry name" value="MFS_trans_sf"/>
</dbReference>
<sequence>MQKPLQSLYFFTFFLSIQYAFTAYVNSTFLESFVSTKAVGLIYTLSAILGIVGLLVIPKILTKYCNHKILFSLVLISLISLFGLFASTSTALTLVFFFLYLISNYLVVFSRDIFAEGYSQNETTGKTRGLLLTTINLGWVFAPLASGIVIKYFGYSQMYLLAAIFMFIAFLYVLGPIRKLKDLEFKPVPIKQTIKRIFKNKDIRKIYLANFMLQFFYSWMVVYMPIYLNQHLGFSWDKIGIIFMIMLLPFVLIEYPLGKISDRIGEKKILACHSQLPFKSKSNYDWHNLVYNPRRSRHNRSDDGKLFLQAHKCSRFRFDWIFQKLFSSCICYRTIACHDILHLLPFQIYILSPWNHYDFKPAKHPWIEQFTTRKHRKHKSIKTPEQETNRLLSFKHFDIIKNIINNLYKTYETRRSAKHKNK</sequence>
<evidence type="ECO:0000256" key="6">
    <source>
        <dbReference type="ARBA" id="ARBA00023136"/>
    </source>
</evidence>
<gene>
    <name evidence="9" type="ORF">US50_C0006G0002</name>
</gene>
<accession>A0A0G0JG26</accession>
<evidence type="ECO:0000313" key="10">
    <source>
        <dbReference type="Proteomes" id="UP000033876"/>
    </source>
</evidence>
<evidence type="ECO:0000259" key="8">
    <source>
        <dbReference type="PROSITE" id="PS50850"/>
    </source>
</evidence>
<comment type="subcellular location">
    <subcellularLocation>
        <location evidence="1">Cell membrane</location>
        <topology evidence="1">Multi-pass membrane protein</topology>
    </subcellularLocation>
</comment>
<feature type="transmembrane region" description="Helical" evidence="7">
    <location>
        <begin position="130"/>
        <end position="153"/>
    </location>
</feature>
<dbReference type="PANTHER" id="PTHR43414:SF1">
    <property type="entry name" value="PEPTIDE PERMEASE"/>
    <property type="match status" value="1"/>
</dbReference>
<evidence type="ECO:0000256" key="1">
    <source>
        <dbReference type="ARBA" id="ARBA00004651"/>
    </source>
</evidence>
<feature type="transmembrane region" description="Helical" evidence="7">
    <location>
        <begin position="159"/>
        <end position="177"/>
    </location>
</feature>
<dbReference type="SUPFAM" id="SSF103473">
    <property type="entry name" value="MFS general substrate transporter"/>
    <property type="match status" value="1"/>
</dbReference>
<feature type="transmembrane region" description="Helical" evidence="7">
    <location>
        <begin position="69"/>
        <end position="86"/>
    </location>
</feature>
<keyword evidence="3" id="KW-1003">Cell membrane</keyword>
<dbReference type="PROSITE" id="PS50850">
    <property type="entry name" value="MFS"/>
    <property type="match status" value="1"/>
</dbReference>
<reference evidence="9 10" key="1">
    <citation type="journal article" date="2015" name="Nature">
        <title>rRNA introns, odd ribosomes, and small enigmatic genomes across a large radiation of phyla.</title>
        <authorList>
            <person name="Brown C.T."/>
            <person name="Hug L.A."/>
            <person name="Thomas B.C."/>
            <person name="Sharon I."/>
            <person name="Castelle C.J."/>
            <person name="Singh A."/>
            <person name="Wilkins M.J."/>
            <person name="Williams K.H."/>
            <person name="Banfield J.F."/>
        </authorList>
    </citation>
    <scope>NUCLEOTIDE SEQUENCE [LARGE SCALE GENOMIC DNA]</scope>
</reference>
<evidence type="ECO:0000256" key="5">
    <source>
        <dbReference type="ARBA" id="ARBA00022989"/>
    </source>
</evidence>
<evidence type="ECO:0000313" key="9">
    <source>
        <dbReference type="EMBL" id="KKQ35729.1"/>
    </source>
</evidence>
<feature type="domain" description="Major facilitator superfamily (MFS) profile" evidence="8">
    <location>
        <begin position="1"/>
        <end position="181"/>
    </location>
</feature>
<dbReference type="AlphaFoldDB" id="A0A0G0JG26"/>
<organism evidence="9 10">
    <name type="scientific">Candidatus Nomurabacteria bacterium GW2011_GWB1_37_5</name>
    <dbReference type="NCBI Taxonomy" id="1618742"/>
    <lineage>
        <taxon>Bacteria</taxon>
        <taxon>Candidatus Nomuraibacteriota</taxon>
    </lineage>
</organism>
<feature type="transmembrane region" description="Helical" evidence="7">
    <location>
        <begin position="239"/>
        <end position="258"/>
    </location>
</feature>
<dbReference type="GO" id="GO:0022857">
    <property type="term" value="F:transmembrane transporter activity"/>
    <property type="evidence" value="ECO:0007669"/>
    <property type="project" value="InterPro"/>
</dbReference>
<keyword evidence="4 7" id="KW-0812">Transmembrane</keyword>
<evidence type="ECO:0000256" key="7">
    <source>
        <dbReference type="SAM" id="Phobius"/>
    </source>
</evidence>
<feature type="transmembrane region" description="Helical" evidence="7">
    <location>
        <begin position="7"/>
        <end position="26"/>
    </location>
</feature>
<protein>
    <recommendedName>
        <fullName evidence="8">Major facilitator superfamily (MFS) profile domain-containing protein</fullName>
    </recommendedName>
</protein>
<keyword evidence="6 7" id="KW-0472">Membrane</keyword>
<dbReference type="Pfam" id="PF07690">
    <property type="entry name" value="MFS_1"/>
    <property type="match status" value="1"/>
</dbReference>
<feature type="transmembrane region" description="Helical" evidence="7">
    <location>
        <begin position="92"/>
        <end position="109"/>
    </location>
</feature>
<keyword evidence="5 7" id="KW-1133">Transmembrane helix</keyword>
<dbReference type="EMBL" id="LBTF01000006">
    <property type="protein sequence ID" value="KKQ35729.1"/>
    <property type="molecule type" value="Genomic_DNA"/>
</dbReference>
<dbReference type="Proteomes" id="UP000033876">
    <property type="component" value="Unassembled WGS sequence"/>
</dbReference>
<feature type="transmembrane region" description="Helical" evidence="7">
    <location>
        <begin position="206"/>
        <end position="227"/>
    </location>
</feature>
<evidence type="ECO:0000256" key="2">
    <source>
        <dbReference type="ARBA" id="ARBA00022448"/>
    </source>
</evidence>
<evidence type="ECO:0000256" key="4">
    <source>
        <dbReference type="ARBA" id="ARBA00022692"/>
    </source>
</evidence>
<dbReference type="InterPro" id="IPR020846">
    <property type="entry name" value="MFS_dom"/>
</dbReference>
<dbReference type="PANTHER" id="PTHR43414">
    <property type="entry name" value="MULTIDRUG RESISTANCE PROTEIN MDTG"/>
    <property type="match status" value="1"/>
</dbReference>
<comment type="caution">
    <text evidence="9">The sequence shown here is derived from an EMBL/GenBank/DDBJ whole genome shotgun (WGS) entry which is preliminary data.</text>
</comment>
<name>A0A0G0JG26_9BACT</name>
<feature type="transmembrane region" description="Helical" evidence="7">
    <location>
        <begin position="38"/>
        <end position="57"/>
    </location>
</feature>
<dbReference type="GO" id="GO:0005886">
    <property type="term" value="C:plasma membrane"/>
    <property type="evidence" value="ECO:0007669"/>
    <property type="project" value="UniProtKB-SubCell"/>
</dbReference>
<keyword evidence="2" id="KW-0813">Transport</keyword>